<feature type="region of interest" description="Disordered" evidence="1">
    <location>
        <begin position="127"/>
        <end position="148"/>
    </location>
</feature>
<feature type="compositionally biased region" description="Low complexity" evidence="1">
    <location>
        <begin position="132"/>
        <end position="145"/>
    </location>
</feature>
<dbReference type="AlphaFoldDB" id="A0A2K0USV8"/>
<evidence type="ECO:0000313" key="3">
    <source>
        <dbReference type="Proteomes" id="UP000236664"/>
    </source>
</evidence>
<evidence type="ECO:0000313" key="2">
    <source>
        <dbReference type="EMBL" id="PNP60856.1"/>
    </source>
</evidence>
<evidence type="ECO:0000256" key="1">
    <source>
        <dbReference type="SAM" id="MobiDB-lite"/>
    </source>
</evidence>
<dbReference type="STRING" id="42673.A0A2K0USV8"/>
<feature type="compositionally biased region" description="Basic and acidic residues" evidence="1">
    <location>
        <begin position="307"/>
        <end position="319"/>
    </location>
</feature>
<proteinExistence type="predicted"/>
<gene>
    <name evidence="2" type="ORF">FNYG_14411</name>
</gene>
<protein>
    <submittedName>
        <fullName evidence="2">Uncharacterized protein</fullName>
    </submittedName>
</protein>
<accession>A0A2K0USV8</accession>
<organism evidence="2 3">
    <name type="scientific">Gibberella nygamai</name>
    <name type="common">Bean root rot disease fungus</name>
    <name type="synonym">Fusarium nygamai</name>
    <dbReference type="NCBI Taxonomy" id="42673"/>
    <lineage>
        <taxon>Eukaryota</taxon>
        <taxon>Fungi</taxon>
        <taxon>Dikarya</taxon>
        <taxon>Ascomycota</taxon>
        <taxon>Pezizomycotina</taxon>
        <taxon>Sordariomycetes</taxon>
        <taxon>Hypocreomycetidae</taxon>
        <taxon>Hypocreales</taxon>
        <taxon>Nectriaceae</taxon>
        <taxon>Fusarium</taxon>
        <taxon>Fusarium fujikuroi species complex</taxon>
    </lineage>
</organism>
<feature type="region of interest" description="Disordered" evidence="1">
    <location>
        <begin position="303"/>
        <end position="328"/>
    </location>
</feature>
<dbReference type="Proteomes" id="UP000236664">
    <property type="component" value="Unassembled WGS sequence"/>
</dbReference>
<sequence>MNSNDLTENESVLGSGDMWSTPTTQCNPWAMHNCDAQSYSTVSYWDPSSVSFQQIPSETISRPGFMDQDLYPPTTTDESPWMENPAEVQFNLQGEGFNMGTNEAIPMLELKPGTLIYEDQMAIDDDSKPHCTSGSSFSTPTSSRSYDGSSPAVSGACYFSPSYSPSDNRTDLVNVRSSFPVAAQYLTAEPFGETLRTIAVGNDRLDYICQKSYYIPTHVLRIHRGNSGPNIDRYRVRGEILVGGLLVRAWAFHLAGFRFGFGLFSNLHLSSLQAAATATATMLFVTGLQNILAPKSRCIAISDENDTDPRRNNARRHETTSLSGLGNG</sequence>
<keyword evidence="3" id="KW-1185">Reference proteome</keyword>
<name>A0A2K0USV8_GIBNY</name>
<reference evidence="2 3" key="1">
    <citation type="submission" date="2017-06" db="EMBL/GenBank/DDBJ databases">
        <title>Genome of Fusarium nygamai isolate CS10214.</title>
        <authorList>
            <person name="Gardiner D.M."/>
            <person name="Obanor F."/>
            <person name="Kazan K."/>
        </authorList>
    </citation>
    <scope>NUCLEOTIDE SEQUENCE [LARGE SCALE GENOMIC DNA]</scope>
    <source>
        <strain evidence="2 3">CS10214</strain>
    </source>
</reference>
<comment type="caution">
    <text evidence="2">The sequence shown here is derived from an EMBL/GenBank/DDBJ whole genome shotgun (WGS) entry which is preliminary data.</text>
</comment>
<dbReference type="EMBL" id="MTQA01000337">
    <property type="protein sequence ID" value="PNP60856.1"/>
    <property type="molecule type" value="Genomic_DNA"/>
</dbReference>